<gene>
    <name evidence="2" type="ORF">EDB81DRAFT_779003</name>
</gene>
<evidence type="ECO:0000259" key="1">
    <source>
        <dbReference type="PROSITE" id="PS50181"/>
    </source>
</evidence>
<feature type="non-terminal residue" evidence="2">
    <location>
        <position position="286"/>
    </location>
</feature>
<reference evidence="2" key="1">
    <citation type="journal article" date="2021" name="Nat. Commun.">
        <title>Genetic determinants of endophytism in the Arabidopsis root mycobiome.</title>
        <authorList>
            <person name="Mesny F."/>
            <person name="Miyauchi S."/>
            <person name="Thiergart T."/>
            <person name="Pickel B."/>
            <person name="Atanasova L."/>
            <person name="Karlsson M."/>
            <person name="Huettel B."/>
            <person name="Barry K.W."/>
            <person name="Haridas S."/>
            <person name="Chen C."/>
            <person name="Bauer D."/>
            <person name="Andreopoulos W."/>
            <person name="Pangilinan J."/>
            <person name="LaButti K."/>
            <person name="Riley R."/>
            <person name="Lipzen A."/>
            <person name="Clum A."/>
            <person name="Drula E."/>
            <person name="Henrissat B."/>
            <person name="Kohler A."/>
            <person name="Grigoriev I.V."/>
            <person name="Martin F.M."/>
            <person name="Hacquard S."/>
        </authorList>
    </citation>
    <scope>NUCLEOTIDE SEQUENCE</scope>
    <source>
        <strain evidence="2">MPI-CAGE-AT-0147</strain>
    </source>
</reference>
<feature type="domain" description="F-box" evidence="1">
    <location>
        <begin position="3"/>
        <end position="50"/>
    </location>
</feature>
<dbReference type="CDD" id="cd09917">
    <property type="entry name" value="F-box_SF"/>
    <property type="match status" value="1"/>
</dbReference>
<evidence type="ECO:0000313" key="2">
    <source>
        <dbReference type="EMBL" id="KAH7165337.1"/>
    </source>
</evidence>
<name>A0A9P9JET6_9HYPO</name>
<dbReference type="Pfam" id="PF00646">
    <property type="entry name" value="F-box"/>
    <property type="match status" value="1"/>
</dbReference>
<evidence type="ECO:0000313" key="3">
    <source>
        <dbReference type="Proteomes" id="UP000738349"/>
    </source>
</evidence>
<protein>
    <recommendedName>
        <fullName evidence="1">F-box domain-containing protein</fullName>
    </recommendedName>
</protein>
<dbReference type="OrthoDB" id="5281164at2759"/>
<accession>A0A9P9JET6</accession>
<sequence>MASSPISRLPLELHHIIIAYLTFPDVPSLRATSRSFASLIPAYSWDYTDLVAAEDSVWAERRRRLACVYCARMRRASAFTEKQKAGPAEFRACFDCQKQYYLKQHWGYEPHELPESQYRTRFNSELKIKVDRVERGICVWCHNSFNRWGKHKAGRGVCAECFHDNPKQSKIFEAHRLHGDLKRIKSDAVPTMGNLDGEHWGEILDTDENGWYYYCEWLEPPLVVPIWKGGERGVTVRKWEDASDLCFLVTVEPIPYCNPEAVAALIASGGITASAEEDDIEAEAEV</sequence>
<dbReference type="PROSITE" id="PS50181">
    <property type="entry name" value="FBOX"/>
    <property type="match status" value="1"/>
</dbReference>
<dbReference type="SUPFAM" id="SSF81383">
    <property type="entry name" value="F-box domain"/>
    <property type="match status" value="1"/>
</dbReference>
<organism evidence="2 3">
    <name type="scientific">Dactylonectria macrodidyma</name>
    <dbReference type="NCBI Taxonomy" id="307937"/>
    <lineage>
        <taxon>Eukaryota</taxon>
        <taxon>Fungi</taxon>
        <taxon>Dikarya</taxon>
        <taxon>Ascomycota</taxon>
        <taxon>Pezizomycotina</taxon>
        <taxon>Sordariomycetes</taxon>
        <taxon>Hypocreomycetidae</taxon>
        <taxon>Hypocreales</taxon>
        <taxon>Nectriaceae</taxon>
        <taxon>Dactylonectria</taxon>
    </lineage>
</organism>
<dbReference type="AlphaFoldDB" id="A0A9P9JET6"/>
<dbReference type="EMBL" id="JAGMUV010000003">
    <property type="protein sequence ID" value="KAH7165337.1"/>
    <property type="molecule type" value="Genomic_DNA"/>
</dbReference>
<comment type="caution">
    <text evidence="2">The sequence shown here is derived from an EMBL/GenBank/DDBJ whole genome shotgun (WGS) entry which is preliminary data.</text>
</comment>
<proteinExistence type="predicted"/>
<dbReference type="Proteomes" id="UP000738349">
    <property type="component" value="Unassembled WGS sequence"/>
</dbReference>
<dbReference type="InterPro" id="IPR036047">
    <property type="entry name" value="F-box-like_dom_sf"/>
</dbReference>
<keyword evidence="3" id="KW-1185">Reference proteome</keyword>
<dbReference type="InterPro" id="IPR001810">
    <property type="entry name" value="F-box_dom"/>
</dbReference>